<name>A0A6L3XWV4_9ENTR</name>
<organism evidence="1 2">
    <name type="scientific">Enterobacter hormaechei</name>
    <dbReference type="NCBI Taxonomy" id="158836"/>
    <lineage>
        <taxon>Bacteria</taxon>
        <taxon>Pseudomonadati</taxon>
        <taxon>Pseudomonadota</taxon>
        <taxon>Gammaproteobacteria</taxon>
        <taxon>Enterobacterales</taxon>
        <taxon>Enterobacteriaceae</taxon>
        <taxon>Enterobacter</taxon>
        <taxon>Enterobacter cloacae complex</taxon>
    </lineage>
</organism>
<sequence>MRTSLQKKGQYLQNWRARAVQKATRLQQFINGWLFYRDCESLRKQVSLYYPRLLGAHEAYVSWVGDMNQAQVNILNNQVPGVIPPVFGSMKKSFNFIALVST</sequence>
<dbReference type="EMBL" id="WBSZ01000305">
    <property type="protein sequence ID" value="KAB2521197.1"/>
    <property type="molecule type" value="Genomic_DNA"/>
</dbReference>
<protein>
    <submittedName>
        <fullName evidence="1">Uncharacterized protein</fullName>
    </submittedName>
</protein>
<dbReference type="RefSeq" id="WP_045338859.1">
    <property type="nucleotide sequence ID" value="NZ_CAXOHK010000002.1"/>
</dbReference>
<reference evidence="1 2" key="1">
    <citation type="submission" date="2019-09" db="EMBL/GenBank/DDBJ databases">
        <title>Reversal of blaTEM antimicrobial resistance by CRISPR-Cas9 in clinical E. coli and other Enterobacteriaceae strains.</title>
        <authorList>
            <person name="Tagliaferri T."/>
            <person name="Guimaraes N."/>
            <person name="Pereira M."/>
            <person name="Felicori L."/>
            <person name="Horz H.-P."/>
            <person name="Santos S."/>
            <person name="Mendes T."/>
        </authorList>
    </citation>
    <scope>NUCLEOTIDE SEQUENCE [LARGE SCALE GENOMIC DNA]</scope>
    <source>
        <strain evidence="1 2">E2_blaTEM_MG</strain>
    </source>
</reference>
<evidence type="ECO:0000313" key="1">
    <source>
        <dbReference type="EMBL" id="KAB2521197.1"/>
    </source>
</evidence>
<comment type="caution">
    <text evidence="1">The sequence shown here is derived from an EMBL/GenBank/DDBJ whole genome shotgun (WGS) entry which is preliminary data.</text>
</comment>
<accession>A0A6L3XWV4</accession>
<gene>
    <name evidence="1" type="ORF">F9C29_11265</name>
</gene>
<dbReference type="Proteomes" id="UP000476281">
    <property type="component" value="Unassembled WGS sequence"/>
</dbReference>
<evidence type="ECO:0000313" key="2">
    <source>
        <dbReference type="Proteomes" id="UP000476281"/>
    </source>
</evidence>
<dbReference type="AlphaFoldDB" id="A0A6L3XWV4"/>
<proteinExistence type="predicted"/>